<dbReference type="InterPro" id="IPR029052">
    <property type="entry name" value="Metallo-depent_PP-like"/>
</dbReference>
<dbReference type="Proteomes" id="UP001649230">
    <property type="component" value="Chromosome"/>
</dbReference>
<dbReference type="RefSeq" id="WP_235121766.1">
    <property type="nucleotide sequence ID" value="NZ_CP090978.1"/>
</dbReference>
<organism evidence="1 2">
    <name type="scientific">Paenibacillus hexagrammi</name>
    <dbReference type="NCBI Taxonomy" id="2908839"/>
    <lineage>
        <taxon>Bacteria</taxon>
        <taxon>Bacillati</taxon>
        <taxon>Bacillota</taxon>
        <taxon>Bacilli</taxon>
        <taxon>Bacillales</taxon>
        <taxon>Paenibacillaceae</taxon>
        <taxon>Paenibacillus</taxon>
    </lineage>
</organism>
<dbReference type="EMBL" id="CP090978">
    <property type="protein sequence ID" value="UJF35196.1"/>
    <property type="molecule type" value="Genomic_DNA"/>
</dbReference>
<gene>
    <name evidence="1" type="ORF">L0M14_08760</name>
</gene>
<proteinExistence type="predicted"/>
<accession>A0ABY3SPT7</accession>
<dbReference type="Gene3D" id="3.60.21.10">
    <property type="match status" value="1"/>
</dbReference>
<keyword evidence="2" id="KW-1185">Reference proteome</keyword>
<sequence>MNKHMPYVNIHGHIHGQKYESNQYINVSVERWNYEPVNFTHIQSLVAPNEEQ</sequence>
<evidence type="ECO:0008006" key="3">
    <source>
        <dbReference type="Google" id="ProtNLM"/>
    </source>
</evidence>
<name>A0ABY3SPT7_9BACL</name>
<protein>
    <recommendedName>
        <fullName evidence="3">Phosphoesterase</fullName>
    </recommendedName>
</protein>
<reference evidence="1 2" key="1">
    <citation type="journal article" date="2024" name="Int. J. Syst. Evol. Microbiol.">
        <title>Paenibacillus hexagrammi sp. nov., a novel bacterium isolated from the gut content of Hexagrammos agrammus.</title>
        <authorList>
            <person name="Jung H.K."/>
            <person name="Kim D.G."/>
            <person name="Zin H."/>
            <person name="Park J."/>
            <person name="Jung H."/>
            <person name="Kim Y.O."/>
            <person name="Kong H.J."/>
            <person name="Kim J.W."/>
            <person name="Kim Y.S."/>
        </authorList>
    </citation>
    <scope>NUCLEOTIDE SEQUENCE [LARGE SCALE GENOMIC DNA]</scope>
    <source>
        <strain evidence="1 2">YPD9-1</strain>
    </source>
</reference>
<evidence type="ECO:0000313" key="1">
    <source>
        <dbReference type="EMBL" id="UJF35196.1"/>
    </source>
</evidence>
<evidence type="ECO:0000313" key="2">
    <source>
        <dbReference type="Proteomes" id="UP001649230"/>
    </source>
</evidence>